<feature type="binding site" evidence="10">
    <location>
        <position position="57"/>
    </location>
    <ligand>
        <name>[4Fe-4S] cluster</name>
        <dbReference type="ChEBI" id="CHEBI:49883"/>
        <note>4Fe-4S-S-AdoMet</note>
    </ligand>
</feature>
<keyword evidence="3 10" id="KW-0004">4Fe-4S</keyword>
<dbReference type="NCBIfam" id="TIGR03550">
    <property type="entry name" value="F420_cofG"/>
    <property type="match status" value="1"/>
</dbReference>
<comment type="function">
    <text evidence="10">Catalyzes the radical-mediated synthesis of 7,8-didemethyl-8-hydroxy-5-deazariboflavin (FO) from 5-amino-5-(4-hydroxybenzyl)-6-(D-ribitylimino)-5,6-dihydrouracil.</text>
</comment>
<evidence type="ECO:0000259" key="11">
    <source>
        <dbReference type="PROSITE" id="PS51918"/>
    </source>
</evidence>
<dbReference type="Pfam" id="PF04055">
    <property type="entry name" value="Radical_SAM"/>
    <property type="match status" value="1"/>
</dbReference>
<comment type="cofactor">
    <cofactor evidence="10">
        <name>[4Fe-4S] cluster</name>
        <dbReference type="ChEBI" id="CHEBI:49883"/>
    </cofactor>
    <text evidence="10">Binds 1 [4Fe-4S] cluster. The cluster is coordinated with 3 cysteines and an exchangeable S-adenosyl-L-methionine.</text>
</comment>
<dbReference type="InterPro" id="IPR034405">
    <property type="entry name" value="F420"/>
</dbReference>
<evidence type="ECO:0000256" key="7">
    <source>
        <dbReference type="ARBA" id="ARBA00023014"/>
    </source>
</evidence>
<keyword evidence="13" id="KW-1185">Reference proteome</keyword>
<dbReference type="InterPro" id="IPR019939">
    <property type="entry name" value="CofG_family"/>
</dbReference>
<organism evidence="12 13">
    <name type="scientific">Halogranum gelatinilyticum</name>
    <dbReference type="NCBI Taxonomy" id="660521"/>
    <lineage>
        <taxon>Archaea</taxon>
        <taxon>Methanobacteriati</taxon>
        <taxon>Methanobacteriota</taxon>
        <taxon>Stenosarchaea group</taxon>
        <taxon>Halobacteria</taxon>
        <taxon>Halobacteriales</taxon>
        <taxon>Haloferacaceae</taxon>
    </lineage>
</organism>
<evidence type="ECO:0000256" key="3">
    <source>
        <dbReference type="ARBA" id="ARBA00022485"/>
    </source>
</evidence>
<feature type="binding site" evidence="10">
    <location>
        <position position="54"/>
    </location>
    <ligand>
        <name>[4Fe-4S] cluster</name>
        <dbReference type="ChEBI" id="CHEBI:49883"/>
        <note>4Fe-4S-S-AdoMet</note>
    </ligand>
</feature>
<comment type="similarity">
    <text evidence="10">Belongs to the radical SAM superfamily. CofG family.</text>
</comment>
<dbReference type="GO" id="GO:0016765">
    <property type="term" value="F:transferase activity, transferring alkyl or aryl (other than methyl) groups"/>
    <property type="evidence" value="ECO:0007669"/>
    <property type="project" value="InterPro"/>
</dbReference>
<evidence type="ECO:0000256" key="9">
    <source>
        <dbReference type="ARBA" id="ARBA00048974"/>
    </source>
</evidence>
<evidence type="ECO:0000256" key="6">
    <source>
        <dbReference type="ARBA" id="ARBA00023004"/>
    </source>
</evidence>
<dbReference type="SUPFAM" id="SSF102114">
    <property type="entry name" value="Radical SAM enzymes"/>
    <property type="match status" value="1"/>
</dbReference>
<evidence type="ECO:0000256" key="5">
    <source>
        <dbReference type="ARBA" id="ARBA00022723"/>
    </source>
</evidence>
<dbReference type="GO" id="GO:0051539">
    <property type="term" value="F:4 iron, 4 sulfur cluster binding"/>
    <property type="evidence" value="ECO:0007669"/>
    <property type="project" value="UniProtKB-KW"/>
</dbReference>
<dbReference type="SMART" id="SM00729">
    <property type="entry name" value="Elp3"/>
    <property type="match status" value="1"/>
</dbReference>
<reference evidence="13" key="1">
    <citation type="submission" date="2016-10" db="EMBL/GenBank/DDBJ databases">
        <authorList>
            <person name="Varghese N."/>
            <person name="Submissions S."/>
        </authorList>
    </citation>
    <scope>NUCLEOTIDE SEQUENCE [LARGE SCALE GENOMIC DNA]</scope>
    <source>
        <strain evidence="13">CGMCC 1.10119</strain>
    </source>
</reference>
<sequence length="369" mass="40837">MFPAAEEYGIDIEVSDAAVERLLSVTPADVEAAPALTYSRNVFLPLTTACRYTCTYCTYYDVPGEATLMSPEEIRTQLRMGADAGCTEALFTFGDKPDERYTEIHDQLAEWGHDSIVDYLYEACEMALDEGLLPHSNPGDLTEKEFERLREVNASMGVMLETTADVDAHSGGRRKTPGQRLNTIRAAGRTDVPFTTGVLVGIGESWRDRAESLLAIRELHERHGHIQEVIVQNVVPNERSDFEGPSLETLRRVVAMARVCLPEEVSVQVPPNLAPARDLLDCGIDDLGGVSPVTDDYINPDYSWPALQELHDIADAGGVPLSERLPVYERFLPESLDAAADWPWTAERVREALLAADDAGRRYRSLLGE</sequence>
<dbReference type="PANTHER" id="PTHR43076:SF15">
    <property type="entry name" value="7,8-DIDEMETHYL-8-HYDROXY-5-DEAZARIBOFLAVIN SYNTHASE"/>
    <property type="match status" value="1"/>
</dbReference>
<dbReference type="SFLD" id="SFLDF00294">
    <property type="entry name" value="7_8-didemethyl-8-hydroxy-5-dea"/>
    <property type="match status" value="1"/>
</dbReference>
<dbReference type="Gene3D" id="3.20.20.70">
    <property type="entry name" value="Aldolase class I"/>
    <property type="match status" value="1"/>
</dbReference>
<dbReference type="GO" id="GO:0044689">
    <property type="term" value="F:7,8-didemethyl-8-hydroxy-5-deazariboflavin synthase activity"/>
    <property type="evidence" value="ECO:0007669"/>
    <property type="project" value="UniProtKB-EC"/>
</dbReference>
<dbReference type="OrthoDB" id="35347at2157"/>
<gene>
    <name evidence="10" type="primary">cofG</name>
    <name evidence="12" type="ORF">SAMN04487949_2128</name>
</gene>
<evidence type="ECO:0000256" key="2">
    <source>
        <dbReference type="ARBA" id="ARBA00012126"/>
    </source>
</evidence>
<dbReference type="InterPro" id="IPR058240">
    <property type="entry name" value="rSAM_sf"/>
</dbReference>
<protein>
    <recommendedName>
        <fullName evidence="2 10">7,8-didemethyl-8-hydroxy-5-deazariboflavin synthase</fullName>
        <ecNumber evidence="2 10">4.3.1.32</ecNumber>
    </recommendedName>
    <alternativeName>
        <fullName evidence="10">FO synthase subunit 1</fullName>
    </alternativeName>
</protein>
<dbReference type="UniPathway" id="UPA00072"/>
<comment type="pathway">
    <text evidence="1 10">Cofactor biosynthesis; coenzyme F0 biosynthesis.</text>
</comment>
<dbReference type="STRING" id="660521.SAMN04487949_2128"/>
<evidence type="ECO:0000256" key="8">
    <source>
        <dbReference type="ARBA" id="ARBA00023239"/>
    </source>
</evidence>
<keyword evidence="8 10" id="KW-0456">Lyase</keyword>
<feature type="binding site" evidence="10">
    <location>
        <position position="50"/>
    </location>
    <ligand>
        <name>[4Fe-4S] cluster</name>
        <dbReference type="ChEBI" id="CHEBI:49883"/>
        <note>4Fe-4S-S-AdoMet</note>
    </ligand>
</feature>
<dbReference type="SFLD" id="SFLDG01388">
    <property type="entry name" value="7_8-didemethyl-8-hydroxy-5-dea"/>
    <property type="match status" value="1"/>
</dbReference>
<keyword evidence="7 10" id="KW-0411">Iron-sulfur</keyword>
<keyword evidence="5 10" id="KW-0479">Metal-binding</keyword>
<evidence type="ECO:0000256" key="4">
    <source>
        <dbReference type="ARBA" id="ARBA00022691"/>
    </source>
</evidence>
<dbReference type="EC" id="4.3.1.32" evidence="2 10"/>
<dbReference type="PANTHER" id="PTHR43076">
    <property type="entry name" value="FO SYNTHASE (COFH)"/>
    <property type="match status" value="1"/>
</dbReference>
<dbReference type="RefSeq" id="WP_089697657.1">
    <property type="nucleotide sequence ID" value="NZ_FNHL01000002.1"/>
</dbReference>
<dbReference type="HAMAP" id="MF_01611">
    <property type="entry name" value="FO_synth_sub1"/>
    <property type="match status" value="1"/>
</dbReference>
<dbReference type="GO" id="GO:0005506">
    <property type="term" value="F:iron ion binding"/>
    <property type="evidence" value="ECO:0007669"/>
    <property type="project" value="UniProtKB-UniRule"/>
</dbReference>
<feature type="domain" description="Radical SAM core" evidence="11">
    <location>
        <begin position="36"/>
        <end position="272"/>
    </location>
</feature>
<dbReference type="InterPro" id="IPR006638">
    <property type="entry name" value="Elp3/MiaA/NifB-like_rSAM"/>
</dbReference>
<dbReference type="Proteomes" id="UP000199451">
    <property type="component" value="Unassembled WGS sequence"/>
</dbReference>
<comment type="subunit">
    <text evidence="10">The FO synthase complex consists of two subunits, CofG and CofH.</text>
</comment>
<dbReference type="EMBL" id="FNHL01000002">
    <property type="protein sequence ID" value="SDM57345.1"/>
    <property type="molecule type" value="Genomic_DNA"/>
</dbReference>
<evidence type="ECO:0000313" key="13">
    <source>
        <dbReference type="Proteomes" id="UP000199451"/>
    </source>
</evidence>
<dbReference type="SFLD" id="SFLDG01064">
    <property type="entry name" value="F420__menaquinone_cofactor_bio"/>
    <property type="match status" value="1"/>
</dbReference>
<dbReference type="InterPro" id="IPR013785">
    <property type="entry name" value="Aldolase_TIM"/>
</dbReference>
<name>A0A1G9UCQ4_9EURY</name>
<accession>A0A1G9UCQ4</accession>
<dbReference type="InterPro" id="IPR007197">
    <property type="entry name" value="rSAM"/>
</dbReference>
<dbReference type="PROSITE" id="PS51918">
    <property type="entry name" value="RADICAL_SAM"/>
    <property type="match status" value="1"/>
</dbReference>
<dbReference type="AlphaFoldDB" id="A0A1G9UCQ4"/>
<dbReference type="NCBIfam" id="NF004884">
    <property type="entry name" value="PRK06245.1"/>
    <property type="match status" value="1"/>
</dbReference>
<evidence type="ECO:0000256" key="10">
    <source>
        <dbReference type="HAMAP-Rule" id="MF_01611"/>
    </source>
</evidence>
<comment type="catalytic activity">
    <reaction evidence="9 10">
        <text>5-amino-5-(4-hydroxybenzyl)-6-(D-ribitylimino)-5,6-dihydrouracil + S-adenosyl-L-methionine = 7,8-didemethyl-8-hydroxy-5-deazariboflavin + 5'-deoxyadenosine + L-methionine + NH4(+) + H(+)</text>
        <dbReference type="Rhea" id="RHEA:55204"/>
        <dbReference type="ChEBI" id="CHEBI:15378"/>
        <dbReference type="ChEBI" id="CHEBI:17319"/>
        <dbReference type="ChEBI" id="CHEBI:28938"/>
        <dbReference type="ChEBI" id="CHEBI:57844"/>
        <dbReference type="ChEBI" id="CHEBI:59789"/>
        <dbReference type="ChEBI" id="CHEBI:59904"/>
        <dbReference type="ChEBI" id="CHEBI:85936"/>
        <dbReference type="EC" id="4.3.1.32"/>
    </reaction>
</comment>
<proteinExistence type="inferred from homology"/>
<evidence type="ECO:0000256" key="1">
    <source>
        <dbReference type="ARBA" id="ARBA00004712"/>
    </source>
</evidence>
<dbReference type="CDD" id="cd01335">
    <property type="entry name" value="Radical_SAM"/>
    <property type="match status" value="1"/>
</dbReference>
<keyword evidence="6 10" id="KW-0408">Iron</keyword>
<dbReference type="SFLD" id="SFLDS00029">
    <property type="entry name" value="Radical_SAM"/>
    <property type="match status" value="1"/>
</dbReference>
<evidence type="ECO:0000313" key="12">
    <source>
        <dbReference type="EMBL" id="SDM57345.1"/>
    </source>
</evidence>
<keyword evidence="4 10" id="KW-0949">S-adenosyl-L-methionine</keyword>